<feature type="compositionally biased region" description="Polar residues" evidence="1">
    <location>
        <begin position="258"/>
        <end position="277"/>
    </location>
</feature>
<feature type="compositionally biased region" description="Polar residues" evidence="1">
    <location>
        <begin position="621"/>
        <end position="631"/>
    </location>
</feature>
<feature type="compositionally biased region" description="Polar residues" evidence="1">
    <location>
        <begin position="1886"/>
        <end position="1930"/>
    </location>
</feature>
<feature type="compositionally biased region" description="Acidic residues" evidence="1">
    <location>
        <begin position="50"/>
        <end position="64"/>
    </location>
</feature>
<feature type="compositionally biased region" description="Low complexity" evidence="1">
    <location>
        <begin position="2274"/>
        <end position="2289"/>
    </location>
</feature>
<protein>
    <recommendedName>
        <fullName evidence="4">SWI-SNF chromatin-remodeling complex protein</fullName>
    </recommendedName>
</protein>
<feature type="compositionally biased region" description="Polar residues" evidence="1">
    <location>
        <begin position="1995"/>
        <end position="2014"/>
    </location>
</feature>
<feature type="compositionally biased region" description="Low complexity" evidence="1">
    <location>
        <begin position="536"/>
        <end position="548"/>
    </location>
</feature>
<feature type="compositionally biased region" description="Polar residues" evidence="1">
    <location>
        <begin position="1389"/>
        <end position="1413"/>
    </location>
</feature>
<feature type="compositionally biased region" description="Low complexity" evidence="1">
    <location>
        <begin position="1066"/>
        <end position="1075"/>
    </location>
</feature>
<feature type="region of interest" description="Disordered" evidence="1">
    <location>
        <begin position="2604"/>
        <end position="2689"/>
    </location>
</feature>
<feature type="compositionally biased region" description="Polar residues" evidence="1">
    <location>
        <begin position="460"/>
        <end position="471"/>
    </location>
</feature>
<feature type="compositionally biased region" description="Low complexity" evidence="1">
    <location>
        <begin position="1974"/>
        <end position="1985"/>
    </location>
</feature>
<feature type="compositionally biased region" description="Low complexity" evidence="1">
    <location>
        <begin position="1301"/>
        <end position="1319"/>
    </location>
</feature>
<feature type="compositionally biased region" description="Polar residues" evidence="1">
    <location>
        <begin position="1609"/>
        <end position="1625"/>
    </location>
</feature>
<feature type="compositionally biased region" description="Basic and acidic residues" evidence="1">
    <location>
        <begin position="2154"/>
        <end position="2168"/>
    </location>
</feature>
<feature type="compositionally biased region" description="Polar residues" evidence="1">
    <location>
        <begin position="1860"/>
        <end position="1869"/>
    </location>
</feature>
<feature type="compositionally biased region" description="Low complexity" evidence="1">
    <location>
        <begin position="2303"/>
        <end position="2324"/>
    </location>
</feature>
<evidence type="ECO:0000313" key="2">
    <source>
        <dbReference type="EMBL" id="KZL68913.1"/>
    </source>
</evidence>
<feature type="compositionally biased region" description="Basic and acidic residues" evidence="1">
    <location>
        <begin position="285"/>
        <end position="300"/>
    </location>
</feature>
<feature type="compositionally biased region" description="Low complexity" evidence="1">
    <location>
        <begin position="1022"/>
        <end position="1044"/>
    </location>
</feature>
<feature type="compositionally biased region" description="Low complexity" evidence="1">
    <location>
        <begin position="693"/>
        <end position="703"/>
    </location>
</feature>
<comment type="caution">
    <text evidence="2">The sequence shown here is derived from an EMBL/GenBank/DDBJ whole genome shotgun (WGS) entry which is preliminary data.</text>
</comment>
<feature type="compositionally biased region" description="Polar residues" evidence="1">
    <location>
        <begin position="1673"/>
        <end position="1685"/>
    </location>
</feature>
<feature type="compositionally biased region" description="Basic and acidic residues" evidence="1">
    <location>
        <begin position="1799"/>
        <end position="1812"/>
    </location>
</feature>
<reference evidence="2 3" key="1">
    <citation type="submission" date="2015-06" db="EMBL/GenBank/DDBJ databases">
        <title>Survival trade-offs in plant roots during colonization by closely related pathogenic and mutualistic fungi.</title>
        <authorList>
            <person name="Hacquard S."/>
            <person name="Kracher B."/>
            <person name="Hiruma K."/>
            <person name="Weinman A."/>
            <person name="Muench P."/>
            <person name="Garrido Oter R."/>
            <person name="Ver Loren van Themaat E."/>
            <person name="Dallerey J.-F."/>
            <person name="Damm U."/>
            <person name="Henrissat B."/>
            <person name="Lespinet O."/>
            <person name="Thon M."/>
            <person name="Kemen E."/>
            <person name="McHardy A.C."/>
            <person name="Schulze-Lefert P."/>
            <person name="O'Connell R.J."/>
        </authorList>
    </citation>
    <scope>NUCLEOTIDE SEQUENCE [LARGE SCALE GENOMIC DNA]</scope>
    <source>
        <strain evidence="2 3">0861</strain>
    </source>
</reference>
<feature type="compositionally biased region" description="Polar residues" evidence="1">
    <location>
        <begin position="1188"/>
        <end position="1200"/>
    </location>
</feature>
<feature type="compositionally biased region" description="Polar residues" evidence="1">
    <location>
        <begin position="2391"/>
        <end position="2416"/>
    </location>
</feature>
<feature type="compositionally biased region" description="Polar residues" evidence="1">
    <location>
        <begin position="2169"/>
        <end position="2187"/>
    </location>
</feature>
<feature type="compositionally biased region" description="Pro residues" evidence="1">
    <location>
        <begin position="1175"/>
        <end position="1184"/>
    </location>
</feature>
<feature type="compositionally biased region" description="Low complexity" evidence="1">
    <location>
        <begin position="949"/>
        <end position="958"/>
    </location>
</feature>
<name>A0A161WBE6_9PEZI</name>
<proteinExistence type="predicted"/>
<feature type="compositionally biased region" description="Polar residues" evidence="1">
    <location>
        <begin position="2825"/>
        <end position="2837"/>
    </location>
</feature>
<feature type="compositionally biased region" description="Low complexity" evidence="1">
    <location>
        <begin position="1089"/>
        <end position="1105"/>
    </location>
</feature>
<feature type="compositionally biased region" description="Low complexity" evidence="1">
    <location>
        <begin position="2444"/>
        <end position="2457"/>
    </location>
</feature>
<feature type="compositionally biased region" description="Polar residues" evidence="1">
    <location>
        <begin position="491"/>
        <end position="508"/>
    </location>
</feature>
<evidence type="ECO:0000313" key="3">
    <source>
        <dbReference type="Proteomes" id="UP000076552"/>
    </source>
</evidence>
<dbReference type="Proteomes" id="UP000076552">
    <property type="component" value="Unassembled WGS sequence"/>
</dbReference>
<feature type="compositionally biased region" description="Low complexity" evidence="1">
    <location>
        <begin position="2880"/>
        <end position="2897"/>
    </location>
</feature>
<feature type="compositionally biased region" description="Polar residues" evidence="1">
    <location>
        <begin position="112"/>
        <end position="123"/>
    </location>
</feature>
<feature type="compositionally biased region" description="Polar residues" evidence="1">
    <location>
        <begin position="2792"/>
        <end position="2806"/>
    </location>
</feature>
<feature type="compositionally biased region" description="Polar residues" evidence="1">
    <location>
        <begin position="2229"/>
        <end position="2239"/>
    </location>
</feature>
<organism evidence="2 3">
    <name type="scientific">Colletotrichum tofieldiae</name>
    <dbReference type="NCBI Taxonomy" id="708197"/>
    <lineage>
        <taxon>Eukaryota</taxon>
        <taxon>Fungi</taxon>
        <taxon>Dikarya</taxon>
        <taxon>Ascomycota</taxon>
        <taxon>Pezizomycotina</taxon>
        <taxon>Sordariomycetes</taxon>
        <taxon>Hypocreomycetidae</taxon>
        <taxon>Glomerellales</taxon>
        <taxon>Glomerellaceae</taxon>
        <taxon>Colletotrichum</taxon>
        <taxon>Colletotrichum spaethianum species complex</taxon>
    </lineage>
</organism>
<feature type="region of interest" description="Disordered" evidence="1">
    <location>
        <begin position="1466"/>
        <end position="1501"/>
    </location>
</feature>
<feature type="compositionally biased region" description="Polar residues" evidence="1">
    <location>
        <begin position="1233"/>
        <end position="1243"/>
    </location>
</feature>
<feature type="compositionally biased region" description="Polar residues" evidence="1">
    <location>
        <begin position="554"/>
        <end position="565"/>
    </location>
</feature>
<feature type="compositionally biased region" description="Polar residues" evidence="1">
    <location>
        <begin position="788"/>
        <end position="814"/>
    </location>
</feature>
<feature type="compositionally biased region" description="Basic and acidic residues" evidence="1">
    <location>
        <begin position="2902"/>
        <end position="2927"/>
    </location>
</feature>
<feature type="compositionally biased region" description="Polar residues" evidence="1">
    <location>
        <begin position="886"/>
        <end position="898"/>
    </location>
</feature>
<feature type="compositionally biased region" description="Polar residues" evidence="1">
    <location>
        <begin position="2653"/>
        <end position="2670"/>
    </location>
</feature>
<feature type="compositionally biased region" description="Basic and acidic residues" evidence="1">
    <location>
        <begin position="1736"/>
        <end position="1755"/>
    </location>
</feature>
<feature type="compositionally biased region" description="Basic and acidic residues" evidence="1">
    <location>
        <begin position="668"/>
        <end position="680"/>
    </location>
</feature>
<feature type="compositionally biased region" description="Polar residues" evidence="1">
    <location>
        <begin position="2325"/>
        <end position="2348"/>
    </location>
</feature>
<keyword evidence="3" id="KW-1185">Reference proteome</keyword>
<feature type="compositionally biased region" description="Low complexity" evidence="1">
    <location>
        <begin position="243"/>
        <end position="253"/>
    </location>
</feature>
<feature type="compositionally biased region" description="Polar residues" evidence="1">
    <location>
        <begin position="1698"/>
        <end position="1716"/>
    </location>
</feature>
<feature type="compositionally biased region" description="Polar residues" evidence="1">
    <location>
        <begin position="2704"/>
        <end position="2735"/>
    </location>
</feature>
<feature type="compositionally biased region" description="Polar residues" evidence="1">
    <location>
        <begin position="2255"/>
        <end position="2273"/>
    </location>
</feature>
<feature type="compositionally biased region" description="Polar residues" evidence="1">
    <location>
        <begin position="2064"/>
        <end position="2085"/>
    </location>
</feature>
<feature type="region of interest" description="Disordered" evidence="1">
    <location>
        <begin position="1009"/>
        <end position="1421"/>
    </location>
</feature>
<feature type="compositionally biased region" description="Polar residues" evidence="1">
    <location>
        <begin position="1818"/>
        <end position="1834"/>
    </location>
</feature>
<feature type="compositionally biased region" description="Low complexity" evidence="1">
    <location>
        <begin position="1332"/>
        <end position="1349"/>
    </location>
</feature>
<feature type="compositionally biased region" description="Polar residues" evidence="1">
    <location>
        <begin position="1944"/>
        <end position="1962"/>
    </location>
</feature>
<feature type="compositionally biased region" description="Basic and acidic residues" evidence="1">
    <location>
        <begin position="1963"/>
        <end position="1972"/>
    </location>
</feature>
<feature type="region of interest" description="Disordered" evidence="1">
    <location>
        <begin position="2788"/>
        <end position="2974"/>
    </location>
</feature>
<feature type="region of interest" description="Disordered" evidence="1">
    <location>
        <begin position="384"/>
        <end position="958"/>
    </location>
</feature>
<feature type="compositionally biased region" description="Polar residues" evidence="1">
    <location>
        <begin position="1476"/>
        <end position="1491"/>
    </location>
</feature>
<accession>A0A161WBE6</accession>
<feature type="compositionally biased region" description="Polar residues" evidence="1">
    <location>
        <begin position="2486"/>
        <end position="2504"/>
    </location>
</feature>
<gene>
    <name evidence="2" type="ORF">CT0861_07614</name>
</gene>
<feature type="compositionally biased region" description="Pro residues" evidence="1">
    <location>
        <begin position="2290"/>
        <end position="2302"/>
    </location>
</feature>
<feature type="compositionally biased region" description="Polar residues" evidence="1">
    <location>
        <begin position="2369"/>
        <end position="2384"/>
    </location>
</feature>
<dbReference type="EMBL" id="LFIV01000116">
    <property type="protein sequence ID" value="KZL68913.1"/>
    <property type="molecule type" value="Genomic_DNA"/>
</dbReference>
<evidence type="ECO:0008006" key="4">
    <source>
        <dbReference type="Google" id="ProtNLM"/>
    </source>
</evidence>
<feature type="compositionally biased region" description="Polar residues" evidence="1">
    <location>
        <begin position="75"/>
        <end position="89"/>
    </location>
</feature>
<evidence type="ECO:0000256" key="1">
    <source>
        <dbReference type="SAM" id="MobiDB-lite"/>
    </source>
</evidence>
<sequence length="2974" mass="315854">MDGSSYNYGFRAPQHTNSPLSPETPTSAYKTNVKRTKTKKWVEAKTQNYDGDDWGNDYDDEPEDPVPVSPLRPTGSRSASQSTMATLPSNQPPASQPVDPAPVSSIRPPQPTANESGLSSSPRPTVGLPPLRIQNSAKPTPPVTQQPVSNDVKPPPIVSGPTSMASASAKAPHEQLVSPHSTSGGPPQEAPPAPFSGRPEYSQGTPSPSVGSRRTSPAPAQPPTTRFPPRKSSMGQQDRDHQTSGSRSSSTQRPWVEQRSTSPSNVKSPGTPSNSKSPPFIRPSDIYRRMDDDKDKERGATEPGRPSIESAGVPRSDRSVSPANPPVPVVGAGDQQATRGSMDEGEGQGIAGSDYTRQPILAPVAERKSEYGFDGILAQSQLQHQGLGRLSPSGSVQESNLAVPEPQLQRPTAEESDQNRRYSTSPRLPDLARMSLFGDDFFTNPSKIANEAPPVPSLPSIKQESKASSAAENAPSVDKPAATVTPGDVTSPLSTSNSAPQPTNSSMPTPALVDRQKSPSPSQTPPVNDLTESSRSRLPSQSSRPSIPGGWVTETRSISDQQTPSAVPEQNPILSLDSGEVSPITDNEEEKFGGSGVATVKDRVSIPVSIPEASERAAQGQGRTDSDTGLTISAPPNPRESGGSSSDFEAPERLQRESTMSTITDPSPVKESDKLREEIMRSLSPVRPTSDLNNFNTNNNSSSQGLSPAIDDGSTRESTYLHGVYDDYWAAGDDKPDMPGLPPKQPEPVGVLAANQDSSNVPPLSPRKDASDKPPSLGRRFSWEAGSEQVTPKPSDAQTDPLSAAVLQSASTAEGTLLSGHLHHEPQAVQSESTREAEHSQSPAVLDDAHIGVPQDPGAMSHQVSQVSSAPRDRMGSEVIEPPSPVSATADKNTTSAAPTRRLSLAEEKSMARVSSNPVSPSPPPGDHPALAQAQAQPSGDISPPTSPAPSQYQPAQPVKITTFKEIMDLASPSERINKYNETRAQFASMDSGLNNWLVTLKSQHPEHANATASFAVGASGPGQSQPSPTTSQPASQQPYYQQYLNASNPNLSAGAPGRPPAGNVPSGSSHSPSSDFKHSSGQVGAKGKGLLLAAGKAGKGLLSKGKSKLRGTGDKNDSSPPPAQPKTRAERRTSWGISLGSRSSPHADSLGHAHSRSRSGSVSGPAPQTIPEHPAYPTPPPQLPQTSRISPFDTLTQGNGKQGSAWAPPRPSTPEQSAGSHGDGHSEPVSPVSDTHSISASKSHAKDNGRGFHVGGDIQVPRPISKAQPSWDPFTGTPLVEEEGFEMGLSRDPSPHASNAHQATHAPQTAQTQTATAPRNNTADDQYDDWVVVSPQSPPSGQIQVVSPQSPPQPSRSFQSTDLGREILEDGDGVRSAANHTIHLHPHQGQQQTINHLPSQQQAASPQRNSSFVGLPPIRRSSTFGINLTKRAKKRFSLDEDDDHLVLSPVSNTADQHNRDGTASFRLQQGEPGWSAQSAQPTRIDTGPSNSRKDSGMPHNVLSATSTQAATLATDSTGVTGADWRIDDEKRPLAPGAAFKGAGHVPRPINTGATMQNEGRMDGPPYGPGMRPQQGMMSPTFGGGGNPIHHLPPQGPWKLEESHLSEPLATSRNRQSEGSLSPQQDFFGYEKETGVPPQAASRPETQLPPRQKFSEVPPSSAQRYPGLFSPPQGAQNPGSPTGPRSSHDLGQQYYGRDSTSLYRTQTGDSEVSTFDPSIDDERGRSRRSSGFFKEIGGRFSRESSRRRPASKAEETAASVPADLDARGDEVSEASVATGEFQDRQRRRSSFFLNLRGSRPSDAKLPQAREGEGITPSPKASPNFVVSPQTQQPAGSADMKRLFLGPVGNESSYVLPIPNLSRSSTSTAGNEAAGGAMGPPKKRFSGFTSKVFSRTSSQQDLQIPQKPGTSHSATSSMLGRPSGTPTNQPGVPSPLAPQGRERSNTTGSGPYYAQQAQVNKQLQHVEEEDRGRRSSAGGFLSGLFSKRAGPKHQENQQSAHPAQDQNAQVPSQFRVQHPGHQAPPSSLGPGRQSEGQPNMRGPPQQPQQLPFAAQDSYGHPSAGTRFQPQPQASSLHQKKSTGSFLSSPQPSQQSHVPAETGARPVSEMESDDRAAHSSPRPEAQNASVSRKKSDQLLNKAPQLVKNLGVPASRAPKEQHSLEPRRVSEQRQYSFSTQLSGEQSLQPEQSKDRDQEHWIPPGFSAEPTPEPSIRYGEERGHAADSPTPPLAQSQGGNTQALGIHGHGHGHARRVSDQSASLLSPSGIRAQSPNGVVSQSEVSQRSSMSTSPKPPAASQMPPPTTAAVSGLPMPPSSSLHGSPSPGITSNEQELNRTSQPLPNSTPQGQQPFPVAGGKHPAQFSQMPPPSNQRSSMPFSGYNQPYPSQGPHDQGQQSSVSKWFKNRTSTQPAPSQSYQGHAKDSAAKSIFSAFKRSSKQPEPRPPQQQQMTQSQAQRSPISQVQQRIPPPGPLTQRNPHPSQGHYPVYQQQRPAPSSLGSFGQRPSPQHDASRGSSDVGQTREHMPQHQGPAVDPMMTRAVTPGHGPNHNVPQVQGFSEPQYDQVPIPQGYVAVHGEGGVAPSPYAISRTSPPGQFPPFQVPPVQQWGPPPATHGHPSEVSLYNQPGSAVPHGQHLLENHTQPNSIPGGGRRISMATNQSNVSHTGHNTQPGMGSPNGGPPVFSQHNQQQQDPTGLRIINYDGNSQVAASNPESSQQNMAPSQQPHHRLTPTNTTASHEIHQTRSGGIQGQHVVGSQAQVYNSAVQPTAQTAASLRSQSQTQTWGLTVDGDSVAESNSRSASPGTQLTAGRKVSPEPPAPAPAASRLSVNVQKANQGSTDDIYDSTPRLPSGPSPPLAQPITATATGQSMVSDSSADEAPRNATHANGNANGAASTTLTRGKSTRAELEDTEDERKRTIRHEAQEEKILVDPYEELQSGGVKYRKEEDPEVPQMSATSYPGQEWNPYGAGGYEDWD</sequence>
<feature type="region of interest" description="Disordered" evidence="1">
    <location>
        <begin position="2704"/>
        <end position="2749"/>
    </location>
</feature>
<feature type="compositionally biased region" description="Polar residues" evidence="1">
    <location>
        <begin position="14"/>
        <end position="30"/>
    </location>
</feature>
<feature type="region of interest" description="Disordered" evidence="1">
    <location>
        <begin position="1535"/>
        <end position="2561"/>
    </location>
</feature>
<dbReference type="STRING" id="708197.A0A161WBE6"/>
<feature type="compositionally biased region" description="Polar residues" evidence="1">
    <location>
        <begin position="2859"/>
        <end position="2872"/>
    </location>
</feature>
<feature type="compositionally biased region" description="Polar residues" evidence="1">
    <location>
        <begin position="202"/>
        <end position="215"/>
    </location>
</feature>
<feature type="region of interest" description="Disordered" evidence="1">
    <location>
        <begin position="1"/>
        <end position="363"/>
    </location>
</feature>